<organism evidence="1 2">
    <name type="scientific">Microvirga lotononidis</name>
    <dbReference type="NCBI Taxonomy" id="864069"/>
    <lineage>
        <taxon>Bacteria</taxon>
        <taxon>Pseudomonadati</taxon>
        <taxon>Pseudomonadota</taxon>
        <taxon>Alphaproteobacteria</taxon>
        <taxon>Hyphomicrobiales</taxon>
        <taxon>Methylobacteriaceae</taxon>
        <taxon>Microvirga</taxon>
    </lineage>
</organism>
<evidence type="ECO:0000313" key="1">
    <source>
        <dbReference type="EMBL" id="EIM25691.1"/>
    </source>
</evidence>
<protein>
    <submittedName>
        <fullName evidence="1">Uncharacterized protein</fullName>
    </submittedName>
</protein>
<dbReference type="RefSeq" id="WP_009494172.1">
    <property type="nucleotide sequence ID" value="NZ_CP141048.1"/>
</dbReference>
<dbReference type="Proteomes" id="UP000003947">
    <property type="component" value="Unassembled WGS sequence"/>
</dbReference>
<proteinExistence type="predicted"/>
<gene>
    <name evidence="1" type="ORF">MicloDRAFT_00064180</name>
</gene>
<dbReference type="STRING" id="864069.MicloDRAFT_00064180"/>
<sequence length="69" mass="8133">MTHTTQVETGLLIRMMVALLALKEENNRFREALIEIRSDPYADIWELIFTADMALKDGLRRPQKKRYLP</sequence>
<name>I4YNZ9_9HYPH</name>
<dbReference type="HOGENOM" id="CLU_2771273_0_0_5"/>
<reference evidence="1 2" key="1">
    <citation type="submission" date="2012-02" db="EMBL/GenBank/DDBJ databases">
        <title>Improved High-Quality Draft sequence of Microvirga sp. WSM3557.</title>
        <authorList>
            <consortium name="US DOE Joint Genome Institute"/>
            <person name="Lucas S."/>
            <person name="Han J."/>
            <person name="Lapidus A."/>
            <person name="Cheng J.-F."/>
            <person name="Goodwin L."/>
            <person name="Pitluck S."/>
            <person name="Peters L."/>
            <person name="Zhang X."/>
            <person name="Detter J.C."/>
            <person name="Han C."/>
            <person name="Tapia R."/>
            <person name="Land M."/>
            <person name="Hauser L."/>
            <person name="Kyrpides N."/>
            <person name="Ivanova N."/>
            <person name="Pagani I."/>
            <person name="Brau L."/>
            <person name="Yates R."/>
            <person name="O'Hara G."/>
            <person name="Rui T."/>
            <person name="Howieson J."/>
            <person name="Reeve W."/>
            <person name="Woyke T."/>
        </authorList>
    </citation>
    <scope>NUCLEOTIDE SEQUENCE [LARGE SCALE GENOMIC DNA]</scope>
    <source>
        <strain evidence="1 2">WSM3557</strain>
    </source>
</reference>
<keyword evidence="2" id="KW-1185">Reference proteome</keyword>
<dbReference type="PATRIC" id="fig|864069.3.peg.6872"/>
<evidence type="ECO:0000313" key="2">
    <source>
        <dbReference type="Proteomes" id="UP000003947"/>
    </source>
</evidence>
<dbReference type="EMBL" id="JH660647">
    <property type="protein sequence ID" value="EIM25691.1"/>
    <property type="molecule type" value="Genomic_DNA"/>
</dbReference>
<accession>I4YNZ9</accession>
<dbReference type="AlphaFoldDB" id="I4YNZ9"/>